<evidence type="ECO:0000256" key="2">
    <source>
        <dbReference type="SAM" id="MobiDB-lite"/>
    </source>
</evidence>
<feature type="compositionally biased region" description="Polar residues" evidence="2">
    <location>
        <begin position="170"/>
        <end position="182"/>
    </location>
</feature>
<keyword evidence="1" id="KW-0175">Coiled coil</keyword>
<gene>
    <name evidence="3" type="ORF">Tci_037736</name>
</gene>
<dbReference type="EMBL" id="BKCJ010005261">
    <property type="protein sequence ID" value="GEU65758.1"/>
    <property type="molecule type" value="Genomic_DNA"/>
</dbReference>
<evidence type="ECO:0000256" key="1">
    <source>
        <dbReference type="SAM" id="Coils"/>
    </source>
</evidence>
<sequence>MVAILEKGEFNSDFHQMVDFIAASPLRYALTVKPTIFVSYIRQFWSTTRIETTDEGTHILAIVDGIQRTVSESSIRRNLKLRDEDGIVSIPDTELFENLTLMGPKSTGFNEFNNNIATALVCLATNRTYNYSKMIFDDEHASPVRDVSEGEACPTDSGFIADQDRATIAKSSTLPHDSTPRVTSPAADEGSVAAKQSGDDAPIKGRSINEWEAAAEKISNDSEKIARVLTSIDAATILAGGIDVPTGSDFIPTTGPPATVISTGSEVGPAASPIATRRKGNEVMVESDTPKKKRLQEQIDAQVARELEEKQEKEDMRMNEQIARDAEVARIHVEEELQGMIDSLDKSNETIAKYLQEYQDFASELPLEKRIELISDLVKYPDNYSKIIIYHLRRIHNIHQRSASSFHLAEEDFRLGNLKFVPKGKIDEVFGMPIPDKLISNNIKNAPYYNAYLEMVAKHDRKVTAKKEGKKKNASAKQLKSKLVVEKSSKLALASKPEATKERPSKASTAKTPKLKLTKEKSTKTTLPEQADKGKIIKVRKAKSPFQLVDEPNEEPTHSEPLNSNIKVTRRSTTNQFVLQRWTPVIEEASTSPSSQAQDDMFVNIIHDSPSPTNAETDAGVEFKKTNSGGDTKIMQFDKEKGKDMDDQVNLEEKTDELDQGQARSAPELEVVFMVTVPIHQASFLIPPISTLIINLSPPKPASSTKSPIFTATTTNLPPPTQPQSIIESDLAARVTLLEKKLFDLEQTNKTLDNMSQNLGSKVFNLELRDLPHKIDEVVPQVRKWLLQITYEALEASMERAQRDEFLAKNDKSHKRQHDDQDPPLPPPLDSDLSKRRRHDTGASGSSQPQAPQSSAWKKFDTREAPPSNNLILMMKDHTLEPAWVIPSSHIPDAEKNWANALATTYQAPAETYLLEKTGDMRTFMHWHCQQMGKTELTQAYFEGQAYEVVKSYYPNVIHLYKGSGHALSISKIKVACYVDFGLKLVLEHMWINEVYTYDISASYGISHWWFNRQKFYIDRHMADSSRKVVRTHMRILSVVTIKAFSRYRYDYLKEITLRRADYQEYTIAEKDFESLYPTDFEDLNLLLL</sequence>
<comment type="caution">
    <text evidence="3">The sequence shown here is derived from an EMBL/GenBank/DDBJ whole genome shotgun (WGS) entry which is preliminary data.</text>
</comment>
<reference evidence="3" key="1">
    <citation type="journal article" date="2019" name="Sci. Rep.">
        <title>Draft genome of Tanacetum cinerariifolium, the natural source of mosquito coil.</title>
        <authorList>
            <person name="Yamashiro T."/>
            <person name="Shiraishi A."/>
            <person name="Satake H."/>
            <person name="Nakayama K."/>
        </authorList>
    </citation>
    <scope>NUCLEOTIDE SEQUENCE</scope>
</reference>
<feature type="region of interest" description="Disordered" evidence="2">
    <location>
        <begin position="170"/>
        <end position="204"/>
    </location>
</feature>
<feature type="compositionally biased region" description="Basic and acidic residues" evidence="2">
    <location>
        <begin position="809"/>
        <end position="821"/>
    </location>
</feature>
<proteinExistence type="predicted"/>
<dbReference type="AlphaFoldDB" id="A0A6L2LVU5"/>
<evidence type="ECO:0000313" key="3">
    <source>
        <dbReference type="EMBL" id="GEU65758.1"/>
    </source>
</evidence>
<keyword evidence="3" id="KW-0418">Kinase</keyword>
<feature type="region of interest" description="Disordered" evidence="2">
    <location>
        <begin position="494"/>
        <end position="538"/>
    </location>
</feature>
<protein>
    <submittedName>
        <fullName evidence="3">Xylulose kinase-1</fullName>
    </submittedName>
</protein>
<feature type="region of interest" description="Disordered" evidence="2">
    <location>
        <begin position="809"/>
        <end position="862"/>
    </location>
</feature>
<feature type="region of interest" description="Disordered" evidence="2">
    <location>
        <begin position="546"/>
        <end position="565"/>
    </location>
</feature>
<name>A0A6L2LVU5_TANCI</name>
<keyword evidence="3" id="KW-0808">Transferase</keyword>
<feature type="coiled-coil region" evidence="1">
    <location>
        <begin position="292"/>
        <end position="364"/>
    </location>
</feature>
<accession>A0A6L2LVU5</accession>
<feature type="compositionally biased region" description="Low complexity" evidence="2">
    <location>
        <begin position="842"/>
        <end position="856"/>
    </location>
</feature>
<dbReference type="GO" id="GO:0016301">
    <property type="term" value="F:kinase activity"/>
    <property type="evidence" value="ECO:0007669"/>
    <property type="project" value="UniProtKB-KW"/>
</dbReference>
<organism evidence="3">
    <name type="scientific">Tanacetum cinerariifolium</name>
    <name type="common">Dalmatian daisy</name>
    <name type="synonym">Chrysanthemum cinerariifolium</name>
    <dbReference type="NCBI Taxonomy" id="118510"/>
    <lineage>
        <taxon>Eukaryota</taxon>
        <taxon>Viridiplantae</taxon>
        <taxon>Streptophyta</taxon>
        <taxon>Embryophyta</taxon>
        <taxon>Tracheophyta</taxon>
        <taxon>Spermatophyta</taxon>
        <taxon>Magnoliopsida</taxon>
        <taxon>eudicotyledons</taxon>
        <taxon>Gunneridae</taxon>
        <taxon>Pentapetalae</taxon>
        <taxon>asterids</taxon>
        <taxon>campanulids</taxon>
        <taxon>Asterales</taxon>
        <taxon>Asteraceae</taxon>
        <taxon>Asteroideae</taxon>
        <taxon>Anthemideae</taxon>
        <taxon>Anthemidinae</taxon>
        <taxon>Tanacetum</taxon>
    </lineage>
</organism>